<dbReference type="SUPFAM" id="SSF52540">
    <property type="entry name" value="P-loop containing nucleoside triphosphate hydrolases"/>
    <property type="match status" value="1"/>
</dbReference>
<accession>A0ABN0TNL2</accession>
<dbReference type="Pfam" id="PF07693">
    <property type="entry name" value="KAP_NTPase"/>
    <property type="match status" value="1"/>
</dbReference>
<dbReference type="InterPro" id="IPR027417">
    <property type="entry name" value="P-loop_NTPase"/>
</dbReference>
<keyword evidence="3" id="KW-1185">Reference proteome</keyword>
<dbReference type="EMBL" id="BAAADG010000005">
    <property type="protein sequence ID" value="GAA0226194.1"/>
    <property type="molecule type" value="Genomic_DNA"/>
</dbReference>
<dbReference type="RefSeq" id="WP_286303875.1">
    <property type="nucleotide sequence ID" value="NZ_AP027741.1"/>
</dbReference>
<proteinExistence type="predicted"/>
<dbReference type="Proteomes" id="UP001501476">
    <property type="component" value="Unassembled WGS sequence"/>
</dbReference>
<gene>
    <name evidence="2" type="ORF">GCM10008964_17220</name>
</gene>
<dbReference type="InterPro" id="IPR011646">
    <property type="entry name" value="KAP_P-loop"/>
</dbReference>
<evidence type="ECO:0000259" key="1">
    <source>
        <dbReference type="Pfam" id="PF07693"/>
    </source>
</evidence>
<comment type="caution">
    <text evidence="2">The sequence shown here is derived from an EMBL/GenBank/DDBJ whole genome shotgun (WGS) entry which is preliminary data.</text>
</comment>
<sequence length="568" mass="64289">MTEKAYLSIKNVKDCLIRFLESDQASVVAIRGAWGVGKTHFWNELVTEVANSRIHSSIKSYSYISLFGVDSLEGFKYSIFENTVPKNMIGKPITLESFSENVATVSQILGKKALKSIFSTKPLSGFSRAVDSASFLSVRNSLICVDDLERKGEKLSAKDSLGLISYLKENRFCKIVLLLNDGEDGMEDYLKYREKVVDIELKYCPSVKDNVSIAFNSDENVFSIASEYACNLGSSNIRTLFKTKRYLLILSPILNDVEVEVQKEIVSSVVLYCLCFYRAGNPSIPPLDYVVNLGNKLFGLGNNKEITDQEKPWHRLLLNFGYRSTNQLDKTLAQGIEAGFFDLEEVNRLAVARNDEVRQQKSAQEFHDAWDLYHNTFEDNEDQLVEALQNSLVKNAQTVSPTNLNGTVVLLRDLGHEEAADKLIQQYVLARKEQPQIFDLNNYAFGGDVTDEKIRDIFTSEHEKIDNRPSLIDVLERLSSTNGWSPIDEEVLAESAPEDYVKIFDSETGEHLDRYVRVGLKFKEWSNGNDVREKIGSNVEEALRIIGRRSRLNQRRAKKFGVVVENDA</sequence>
<evidence type="ECO:0000313" key="2">
    <source>
        <dbReference type="EMBL" id="GAA0226194.1"/>
    </source>
</evidence>
<evidence type="ECO:0000313" key="3">
    <source>
        <dbReference type="Proteomes" id="UP001501476"/>
    </source>
</evidence>
<reference evidence="2 3" key="1">
    <citation type="journal article" date="2019" name="Int. J. Syst. Evol. Microbiol.">
        <title>The Global Catalogue of Microorganisms (GCM) 10K type strain sequencing project: providing services to taxonomists for standard genome sequencing and annotation.</title>
        <authorList>
            <consortium name="The Broad Institute Genomics Platform"/>
            <consortium name="The Broad Institute Genome Sequencing Center for Infectious Disease"/>
            <person name="Wu L."/>
            <person name="Ma J."/>
        </authorList>
    </citation>
    <scope>NUCLEOTIDE SEQUENCE [LARGE SCALE GENOMIC DNA]</scope>
    <source>
        <strain evidence="2 3">JCM 6886</strain>
    </source>
</reference>
<name>A0ABN0TNL2_9GAMM</name>
<feature type="domain" description="KAP NTPase" evidence="1">
    <location>
        <begin position="23"/>
        <end position="72"/>
    </location>
</feature>
<organism evidence="2 3">
    <name type="scientific">Methylophaga marina</name>
    <dbReference type="NCBI Taxonomy" id="45495"/>
    <lineage>
        <taxon>Bacteria</taxon>
        <taxon>Pseudomonadati</taxon>
        <taxon>Pseudomonadota</taxon>
        <taxon>Gammaproteobacteria</taxon>
        <taxon>Thiotrichales</taxon>
        <taxon>Piscirickettsiaceae</taxon>
        <taxon>Methylophaga</taxon>
    </lineage>
</organism>
<protein>
    <recommendedName>
        <fullName evidence="1">KAP NTPase domain-containing protein</fullName>
    </recommendedName>
</protein>